<dbReference type="SUPFAM" id="SSF56672">
    <property type="entry name" value="DNA/RNA polymerases"/>
    <property type="match status" value="1"/>
</dbReference>
<keyword evidence="3" id="KW-0540">Nuclease</keyword>
<accession>A0A371H7C6</accession>
<evidence type="ECO:0000256" key="6">
    <source>
        <dbReference type="ARBA" id="ARBA00022918"/>
    </source>
</evidence>
<organism evidence="8 9">
    <name type="scientific">Mucuna pruriens</name>
    <name type="common">Velvet bean</name>
    <name type="synonym">Dolichos pruriens</name>
    <dbReference type="NCBI Taxonomy" id="157652"/>
    <lineage>
        <taxon>Eukaryota</taxon>
        <taxon>Viridiplantae</taxon>
        <taxon>Streptophyta</taxon>
        <taxon>Embryophyta</taxon>
        <taxon>Tracheophyta</taxon>
        <taxon>Spermatophyta</taxon>
        <taxon>Magnoliopsida</taxon>
        <taxon>eudicotyledons</taxon>
        <taxon>Gunneridae</taxon>
        <taxon>Pentapetalae</taxon>
        <taxon>rosids</taxon>
        <taxon>fabids</taxon>
        <taxon>Fabales</taxon>
        <taxon>Fabaceae</taxon>
        <taxon>Papilionoideae</taxon>
        <taxon>50 kb inversion clade</taxon>
        <taxon>NPAAA clade</taxon>
        <taxon>indigoferoid/millettioid clade</taxon>
        <taxon>Phaseoleae</taxon>
        <taxon>Mucuna</taxon>
    </lineage>
</organism>
<evidence type="ECO:0000256" key="3">
    <source>
        <dbReference type="ARBA" id="ARBA00022722"/>
    </source>
</evidence>
<sequence>MDPAQMNYTTTKKELLTIVFALDKFRSYLLGSKVIVFSDHVALKFPLKKPDTKSRLIRNLIWKSETRKIDKSRPWYADICNFLVTFIFPPRASRIDREKLESEAKYYSVLHFYHAIAGRNHYRSTRTAWKVLECGFYWPTNFQDAQQFVLAYDPCQ</sequence>
<dbReference type="AlphaFoldDB" id="A0A371H7C6"/>
<dbReference type="GO" id="GO:0004519">
    <property type="term" value="F:endonuclease activity"/>
    <property type="evidence" value="ECO:0007669"/>
    <property type="project" value="UniProtKB-KW"/>
</dbReference>
<evidence type="ECO:0000313" key="9">
    <source>
        <dbReference type="Proteomes" id="UP000257109"/>
    </source>
</evidence>
<evidence type="ECO:0000259" key="7">
    <source>
        <dbReference type="Pfam" id="PF17917"/>
    </source>
</evidence>
<dbReference type="PANTHER" id="PTHR34072:SF57">
    <property type="entry name" value="RNA-DIRECTED DNA POLYMERASE"/>
    <property type="match status" value="1"/>
</dbReference>
<dbReference type="OrthoDB" id="1430787at2759"/>
<dbReference type="GO" id="GO:0016787">
    <property type="term" value="F:hydrolase activity"/>
    <property type="evidence" value="ECO:0007669"/>
    <property type="project" value="UniProtKB-KW"/>
</dbReference>
<dbReference type="Gene3D" id="1.10.340.70">
    <property type="match status" value="1"/>
</dbReference>
<keyword evidence="9" id="KW-1185">Reference proteome</keyword>
<dbReference type="GO" id="GO:0003964">
    <property type="term" value="F:RNA-directed DNA polymerase activity"/>
    <property type="evidence" value="ECO:0007669"/>
    <property type="project" value="UniProtKB-KW"/>
</dbReference>
<dbReference type="InterPro" id="IPR043502">
    <property type="entry name" value="DNA/RNA_pol_sf"/>
</dbReference>
<dbReference type="InterPro" id="IPR041373">
    <property type="entry name" value="RT_RNaseH"/>
</dbReference>
<proteinExistence type="predicted"/>
<dbReference type="Proteomes" id="UP000257109">
    <property type="component" value="Unassembled WGS sequence"/>
</dbReference>
<keyword evidence="1" id="KW-0808">Transferase</keyword>
<keyword evidence="6" id="KW-0695">RNA-directed DNA polymerase</keyword>
<evidence type="ECO:0000256" key="5">
    <source>
        <dbReference type="ARBA" id="ARBA00022801"/>
    </source>
</evidence>
<gene>
    <name evidence="8" type="ORF">CR513_18360</name>
</gene>
<evidence type="ECO:0000256" key="2">
    <source>
        <dbReference type="ARBA" id="ARBA00022695"/>
    </source>
</evidence>
<name>A0A371H7C6_MUCPR</name>
<keyword evidence="4" id="KW-0255">Endonuclease</keyword>
<keyword evidence="2" id="KW-0548">Nucleotidyltransferase</keyword>
<protein>
    <recommendedName>
        <fullName evidence="7">Reverse transcriptase RNase H-like domain-containing protein</fullName>
    </recommendedName>
</protein>
<dbReference type="PANTHER" id="PTHR34072">
    <property type="entry name" value="ENZYMATIC POLYPROTEIN-RELATED"/>
    <property type="match status" value="1"/>
</dbReference>
<comment type="caution">
    <text evidence="8">The sequence shown here is derived from an EMBL/GenBank/DDBJ whole genome shotgun (WGS) entry which is preliminary data.</text>
</comment>
<feature type="non-terminal residue" evidence="8">
    <location>
        <position position="1"/>
    </location>
</feature>
<evidence type="ECO:0000256" key="4">
    <source>
        <dbReference type="ARBA" id="ARBA00022759"/>
    </source>
</evidence>
<evidence type="ECO:0000256" key="1">
    <source>
        <dbReference type="ARBA" id="ARBA00022679"/>
    </source>
</evidence>
<reference evidence="8" key="1">
    <citation type="submission" date="2018-05" db="EMBL/GenBank/DDBJ databases">
        <title>Draft genome of Mucuna pruriens seed.</title>
        <authorList>
            <person name="Nnadi N.E."/>
            <person name="Vos R."/>
            <person name="Hasami M.H."/>
            <person name="Devisetty U.K."/>
            <person name="Aguiy J.C."/>
        </authorList>
    </citation>
    <scope>NUCLEOTIDE SEQUENCE [LARGE SCALE GENOMIC DNA]</scope>
    <source>
        <strain evidence="8">JCA_2017</strain>
    </source>
</reference>
<evidence type="ECO:0000313" key="8">
    <source>
        <dbReference type="EMBL" id="RDX98687.1"/>
    </source>
</evidence>
<dbReference type="Pfam" id="PF17917">
    <property type="entry name" value="RT_RNaseH"/>
    <property type="match status" value="1"/>
</dbReference>
<feature type="domain" description="Reverse transcriptase RNase H-like" evidence="7">
    <location>
        <begin position="2"/>
        <end position="60"/>
    </location>
</feature>
<dbReference type="EMBL" id="QJKJ01003399">
    <property type="protein sequence ID" value="RDX98687.1"/>
    <property type="molecule type" value="Genomic_DNA"/>
</dbReference>
<keyword evidence="5" id="KW-0378">Hydrolase</keyword>